<dbReference type="Gene3D" id="3.40.50.2300">
    <property type="match status" value="1"/>
</dbReference>
<dbReference type="SMART" id="SM00448">
    <property type="entry name" value="REC"/>
    <property type="match status" value="1"/>
</dbReference>
<accession>D4LAU4</accession>
<dbReference type="GO" id="GO:0003677">
    <property type="term" value="F:DNA binding"/>
    <property type="evidence" value="ECO:0007669"/>
    <property type="project" value="InterPro"/>
</dbReference>
<dbReference type="EMBL" id="FP929052">
    <property type="protein sequence ID" value="CBL16739.1"/>
    <property type="molecule type" value="Genomic_DNA"/>
</dbReference>
<dbReference type="AlphaFoldDB" id="D4LAU4"/>
<keyword evidence="7" id="KW-1185">Reference proteome</keyword>
<comment type="function">
    <text evidence="2">May play the central regulatory role in sporulation. It may be an element of the effector pathway responsible for the activation of sporulation genes in response to nutritional stress. Spo0A may act in concert with spo0H (a sigma factor) to control the expression of some genes that are critical to the sporulation process.</text>
</comment>
<dbReference type="InterPro" id="IPR046947">
    <property type="entry name" value="LytR-like"/>
</dbReference>
<dbReference type="KEGG" id="rch:RUM_05160"/>
<dbReference type="PANTHER" id="PTHR37299">
    <property type="entry name" value="TRANSCRIPTIONAL REGULATOR-RELATED"/>
    <property type="match status" value="1"/>
</dbReference>
<dbReference type="SMART" id="SM00850">
    <property type="entry name" value="LytTR"/>
    <property type="match status" value="1"/>
</dbReference>
<dbReference type="Pfam" id="PF04397">
    <property type="entry name" value="LytTR"/>
    <property type="match status" value="1"/>
</dbReference>
<dbReference type="PROSITE" id="PS50930">
    <property type="entry name" value="HTH_LYTTR"/>
    <property type="match status" value="1"/>
</dbReference>
<dbReference type="CDD" id="cd00156">
    <property type="entry name" value="REC"/>
    <property type="match status" value="1"/>
</dbReference>
<evidence type="ECO:0000256" key="1">
    <source>
        <dbReference type="ARBA" id="ARBA00018672"/>
    </source>
</evidence>
<protein>
    <recommendedName>
        <fullName evidence="1">Stage 0 sporulation protein A homolog</fullName>
    </recommendedName>
</protein>
<dbReference type="PROSITE" id="PS50110">
    <property type="entry name" value="RESPONSE_REGULATORY"/>
    <property type="match status" value="1"/>
</dbReference>
<feature type="modified residue" description="4-aspartylphosphate" evidence="3">
    <location>
        <position position="53"/>
    </location>
</feature>
<reference evidence="6" key="2">
    <citation type="submission" date="2010-03" db="EMBL/GenBank/DDBJ databases">
        <authorList>
            <person name="Pajon A."/>
        </authorList>
    </citation>
    <scope>NUCLEOTIDE SEQUENCE</scope>
    <source>
        <strain evidence="6">Type strain: 18P13</strain>
    </source>
</reference>
<dbReference type="Gene3D" id="2.40.50.1020">
    <property type="entry name" value="LytTr DNA-binding domain"/>
    <property type="match status" value="1"/>
</dbReference>
<dbReference type="GeneID" id="83155335"/>
<dbReference type="GO" id="GO:0000156">
    <property type="term" value="F:phosphorelay response regulator activity"/>
    <property type="evidence" value="ECO:0007669"/>
    <property type="project" value="InterPro"/>
</dbReference>
<evidence type="ECO:0000313" key="7">
    <source>
        <dbReference type="Proteomes" id="UP000007054"/>
    </source>
</evidence>
<dbReference type="Pfam" id="PF00072">
    <property type="entry name" value="Response_reg"/>
    <property type="match status" value="1"/>
</dbReference>
<reference evidence="6" key="1">
    <citation type="submission" date="2010-03" db="EMBL/GenBank/DDBJ databases">
        <title>The genome sequence of Ruminococcus sp. 18P13.</title>
        <authorList>
            <consortium name="metaHIT consortium -- http://www.metahit.eu/"/>
            <person name="Pajon A."/>
            <person name="Turner K."/>
            <person name="Parkhill J."/>
            <person name="Bernalier A."/>
        </authorList>
    </citation>
    <scope>NUCLEOTIDE SEQUENCE [LARGE SCALE GENOMIC DNA]</scope>
    <source>
        <strain evidence="6">Type strain: 18P13</strain>
    </source>
</reference>
<dbReference type="RefSeq" id="WP_015557646.1">
    <property type="nucleotide sequence ID" value="NC_021039.1"/>
</dbReference>
<evidence type="ECO:0000259" key="5">
    <source>
        <dbReference type="PROSITE" id="PS50930"/>
    </source>
</evidence>
<proteinExistence type="predicted"/>
<dbReference type="PANTHER" id="PTHR37299:SF1">
    <property type="entry name" value="STAGE 0 SPORULATION PROTEIN A HOMOLOG"/>
    <property type="match status" value="1"/>
</dbReference>
<evidence type="ECO:0000256" key="3">
    <source>
        <dbReference type="PROSITE-ProRule" id="PRU00169"/>
    </source>
</evidence>
<dbReference type="InterPro" id="IPR007492">
    <property type="entry name" value="LytTR_DNA-bd_dom"/>
</dbReference>
<dbReference type="HOGENOM" id="CLU_000445_14_2_9"/>
<evidence type="ECO:0000259" key="4">
    <source>
        <dbReference type="PROSITE" id="PS50110"/>
    </source>
</evidence>
<dbReference type="InterPro" id="IPR011006">
    <property type="entry name" value="CheY-like_superfamily"/>
</dbReference>
<organism evidence="6 7">
    <name type="scientific">Ruminococcus champanellensis (strain DSM 18848 / JCM 17042 / KCTC 15320 / 18P13)</name>
    <dbReference type="NCBI Taxonomy" id="213810"/>
    <lineage>
        <taxon>Bacteria</taxon>
        <taxon>Bacillati</taxon>
        <taxon>Bacillota</taxon>
        <taxon>Clostridia</taxon>
        <taxon>Eubacteriales</taxon>
        <taxon>Oscillospiraceae</taxon>
        <taxon>Ruminococcus</taxon>
    </lineage>
</organism>
<dbReference type="SUPFAM" id="SSF52172">
    <property type="entry name" value="CheY-like"/>
    <property type="match status" value="1"/>
</dbReference>
<gene>
    <name evidence="6" type="ordered locus">RUM_05160</name>
</gene>
<name>D4LAU4_RUMC1</name>
<evidence type="ECO:0000313" key="6">
    <source>
        <dbReference type="EMBL" id="CBL16739.1"/>
    </source>
</evidence>
<dbReference type="PATRIC" id="fig|213810.4.peg.420"/>
<dbReference type="InterPro" id="IPR001789">
    <property type="entry name" value="Sig_transdc_resp-reg_receiver"/>
</dbReference>
<feature type="domain" description="HTH LytTR-type" evidence="5">
    <location>
        <begin position="175"/>
        <end position="233"/>
    </location>
</feature>
<evidence type="ECO:0000256" key="2">
    <source>
        <dbReference type="ARBA" id="ARBA00024867"/>
    </source>
</evidence>
<dbReference type="Proteomes" id="UP000007054">
    <property type="component" value="Chromosome"/>
</dbReference>
<dbReference type="STRING" id="213810.RUM_05160"/>
<sequence length="239" mass="28031">MYLIYDDDPAHCAQLRTLLLSDPNNTEQDIRTASTEADAIRQLSGDTAVLFQDIRLEHDENGIRFAEYIKQHYPLCLIVFITAYTQYWENVFSVMPSGFITKPFTPEKVARVVLNINHHLPILRPMIHIREADNKLVSLPAADVVFIENENRRTQFYDDYYAGSKPAPLFSSHYSIAEIEQFLPSCFIRCHVSYYINMNHIRELRRYEMILHNGKSILISQRRYKDVENAFFRFTSDKL</sequence>
<keyword evidence="3" id="KW-0597">Phosphoprotein</keyword>
<feature type="domain" description="Response regulatory" evidence="4">
    <location>
        <begin position="1"/>
        <end position="117"/>
    </location>
</feature>